<name>A0A517Z4A0_9PLAN</name>
<evidence type="ECO:0000256" key="1">
    <source>
        <dbReference type="ARBA" id="ARBA00007277"/>
    </source>
</evidence>
<dbReference type="Gene3D" id="3.20.20.190">
    <property type="entry name" value="Phosphatidylinositol (PI) phosphodiesterase"/>
    <property type="match status" value="1"/>
</dbReference>
<feature type="domain" description="GP-PDE" evidence="7">
    <location>
        <begin position="6"/>
        <end position="317"/>
    </location>
</feature>
<reference evidence="8 9" key="1">
    <citation type="submission" date="2019-02" db="EMBL/GenBank/DDBJ databases">
        <title>Deep-cultivation of Planctomycetes and their phenomic and genomic characterization uncovers novel biology.</title>
        <authorList>
            <person name="Wiegand S."/>
            <person name="Jogler M."/>
            <person name="Boedeker C."/>
            <person name="Pinto D."/>
            <person name="Vollmers J."/>
            <person name="Rivas-Marin E."/>
            <person name="Kohn T."/>
            <person name="Peeters S.H."/>
            <person name="Heuer A."/>
            <person name="Rast P."/>
            <person name="Oberbeckmann S."/>
            <person name="Bunk B."/>
            <person name="Jeske O."/>
            <person name="Meyerdierks A."/>
            <person name="Storesund J.E."/>
            <person name="Kallscheuer N."/>
            <person name="Luecker S."/>
            <person name="Lage O.M."/>
            <person name="Pohl T."/>
            <person name="Merkel B.J."/>
            <person name="Hornburger P."/>
            <person name="Mueller R.-W."/>
            <person name="Bruemmer F."/>
            <person name="Labrenz M."/>
            <person name="Spormann A.M."/>
            <person name="Op den Camp H."/>
            <person name="Overmann J."/>
            <person name="Amann R."/>
            <person name="Jetten M.S.M."/>
            <person name="Mascher T."/>
            <person name="Medema M.H."/>
            <person name="Devos D.P."/>
            <person name="Kaster A.-K."/>
            <person name="Ovreas L."/>
            <person name="Rohde M."/>
            <person name="Galperin M.Y."/>
            <person name="Jogler C."/>
        </authorList>
    </citation>
    <scope>NUCLEOTIDE SEQUENCE [LARGE SCALE GENOMIC DNA]</scope>
    <source>
        <strain evidence="8 9">Mal4</strain>
    </source>
</reference>
<keyword evidence="4" id="KW-0319">Glycerol metabolism</keyword>
<evidence type="ECO:0000313" key="8">
    <source>
        <dbReference type="EMBL" id="QDU37313.1"/>
    </source>
</evidence>
<dbReference type="PANTHER" id="PTHR43620:SF7">
    <property type="entry name" value="GLYCEROPHOSPHODIESTER PHOSPHODIESTERASE GDPD5-RELATED"/>
    <property type="match status" value="1"/>
</dbReference>
<sequence>MANDRPLVIAHRGASGYLPEHTLEAKAMAHAMGADYIEQDVVLTKDGIPVVLHDIHLDTVTDVRERFPNRHRADGRFYALDFTLAEIRTLNATERVSHKTGKAVYPRRFPAGTSRFEVPTLAEEIELIQGMNRSTGRVAGIYPEIKQPGWHREQGHDISKIVLDVLHKYGYRTKDDAVFLQCFEQDELRRIREDLGAEMRLVQLVSGNSAVARAATATPPDMATLDSELRRFAEFADGVGPALSAIVPGVTPEGGPQITPLVERAHAHDLVVHPWTFRSDAMPKFCDDMDTLLGWYIDEAKIDGLFTDFPDQPVRFLQSRDRQ</sequence>
<evidence type="ECO:0000256" key="6">
    <source>
        <dbReference type="ARBA" id="ARBA00047512"/>
    </source>
</evidence>
<dbReference type="GO" id="GO:0042597">
    <property type="term" value="C:periplasmic space"/>
    <property type="evidence" value="ECO:0007669"/>
    <property type="project" value="TreeGrafter"/>
</dbReference>
<gene>
    <name evidence="8" type="primary">glpQ</name>
    <name evidence="8" type="ORF">Mal4_16230</name>
</gene>
<evidence type="ECO:0000259" key="7">
    <source>
        <dbReference type="PROSITE" id="PS51704"/>
    </source>
</evidence>
<comment type="catalytic activity">
    <reaction evidence="6">
        <text>a sn-glycero-3-phosphodiester + H2O = an alcohol + sn-glycerol 3-phosphate + H(+)</text>
        <dbReference type="Rhea" id="RHEA:12969"/>
        <dbReference type="ChEBI" id="CHEBI:15377"/>
        <dbReference type="ChEBI" id="CHEBI:15378"/>
        <dbReference type="ChEBI" id="CHEBI:30879"/>
        <dbReference type="ChEBI" id="CHEBI:57597"/>
        <dbReference type="ChEBI" id="CHEBI:83408"/>
        <dbReference type="EC" id="3.1.4.46"/>
    </reaction>
</comment>
<dbReference type="PROSITE" id="PS51704">
    <property type="entry name" value="GP_PDE"/>
    <property type="match status" value="1"/>
</dbReference>
<dbReference type="SUPFAM" id="SSF51695">
    <property type="entry name" value="PLC-like phosphodiesterases"/>
    <property type="match status" value="1"/>
</dbReference>
<dbReference type="AlphaFoldDB" id="A0A517Z4A0"/>
<dbReference type="PANTHER" id="PTHR43620">
    <property type="entry name" value="GLYCEROPHOSPHORYL DIESTER PHOSPHODIESTERASE"/>
    <property type="match status" value="1"/>
</dbReference>
<accession>A0A517Z4A0</accession>
<dbReference type="EMBL" id="CP036275">
    <property type="protein sequence ID" value="QDU37313.1"/>
    <property type="molecule type" value="Genomic_DNA"/>
</dbReference>
<proteinExistence type="inferred from homology"/>
<dbReference type="KEGG" id="mri:Mal4_16230"/>
<evidence type="ECO:0000313" key="9">
    <source>
        <dbReference type="Proteomes" id="UP000320496"/>
    </source>
</evidence>
<dbReference type="NCBIfam" id="NF008354">
    <property type="entry name" value="PRK11143.1"/>
    <property type="match status" value="1"/>
</dbReference>
<keyword evidence="3" id="KW-0732">Signal</keyword>
<keyword evidence="5 8" id="KW-0378">Hydrolase</keyword>
<dbReference type="EC" id="3.1.4.46" evidence="2"/>
<organism evidence="8 9">
    <name type="scientific">Maioricimonas rarisocia</name>
    <dbReference type="NCBI Taxonomy" id="2528026"/>
    <lineage>
        <taxon>Bacteria</taxon>
        <taxon>Pseudomonadati</taxon>
        <taxon>Planctomycetota</taxon>
        <taxon>Planctomycetia</taxon>
        <taxon>Planctomycetales</taxon>
        <taxon>Planctomycetaceae</taxon>
        <taxon>Maioricimonas</taxon>
    </lineage>
</organism>
<dbReference type="GO" id="GO:0006629">
    <property type="term" value="P:lipid metabolic process"/>
    <property type="evidence" value="ECO:0007669"/>
    <property type="project" value="InterPro"/>
</dbReference>
<dbReference type="Proteomes" id="UP000320496">
    <property type="component" value="Chromosome"/>
</dbReference>
<dbReference type="Pfam" id="PF03009">
    <property type="entry name" value="GDPD"/>
    <property type="match status" value="1"/>
</dbReference>
<dbReference type="GO" id="GO:0006071">
    <property type="term" value="P:glycerol metabolic process"/>
    <property type="evidence" value="ECO:0007669"/>
    <property type="project" value="UniProtKB-KW"/>
</dbReference>
<evidence type="ECO:0000256" key="2">
    <source>
        <dbReference type="ARBA" id="ARBA00012247"/>
    </source>
</evidence>
<evidence type="ECO:0000256" key="3">
    <source>
        <dbReference type="ARBA" id="ARBA00022729"/>
    </source>
</evidence>
<evidence type="ECO:0000256" key="5">
    <source>
        <dbReference type="ARBA" id="ARBA00022801"/>
    </source>
</evidence>
<dbReference type="InterPro" id="IPR030395">
    <property type="entry name" value="GP_PDE_dom"/>
</dbReference>
<keyword evidence="9" id="KW-1185">Reference proteome</keyword>
<evidence type="ECO:0000256" key="4">
    <source>
        <dbReference type="ARBA" id="ARBA00022798"/>
    </source>
</evidence>
<dbReference type="GO" id="GO:0008889">
    <property type="term" value="F:glycerophosphodiester phosphodiesterase activity"/>
    <property type="evidence" value="ECO:0007669"/>
    <property type="project" value="UniProtKB-EC"/>
</dbReference>
<protein>
    <recommendedName>
        <fullName evidence="2">glycerophosphodiester phosphodiesterase</fullName>
        <ecNumber evidence="2">3.1.4.46</ecNumber>
    </recommendedName>
</protein>
<dbReference type="InterPro" id="IPR017946">
    <property type="entry name" value="PLC-like_Pdiesterase_TIM-brl"/>
</dbReference>
<comment type="similarity">
    <text evidence="1">Belongs to the glycerophosphoryl diester phosphodiesterase family.</text>
</comment>
<dbReference type="FunFam" id="3.20.20.190:FF:000009">
    <property type="entry name" value="Glycerophosphodiester phosphodiesterase, periplasmic"/>
    <property type="match status" value="1"/>
</dbReference>